<accession>A0A1B7XV77</accession>
<organism evidence="1 2">
    <name type="scientific">Colletotrichum higginsianum (strain IMI 349063)</name>
    <name type="common">Crucifer anthracnose fungus</name>
    <dbReference type="NCBI Taxonomy" id="759273"/>
    <lineage>
        <taxon>Eukaryota</taxon>
        <taxon>Fungi</taxon>
        <taxon>Dikarya</taxon>
        <taxon>Ascomycota</taxon>
        <taxon>Pezizomycotina</taxon>
        <taxon>Sordariomycetes</taxon>
        <taxon>Hypocreomycetidae</taxon>
        <taxon>Glomerellales</taxon>
        <taxon>Glomerellaceae</taxon>
        <taxon>Colletotrichum</taxon>
        <taxon>Colletotrichum destructivum species complex</taxon>
    </lineage>
</organism>
<keyword evidence="2" id="KW-1185">Reference proteome</keyword>
<sequence length="106" mass="11891">MWNTTWVNRAVYERLADGTSTVPDAGHFIRVNDMDGRRAQTEVRRDAGSFPHDSDEEMMKDTGIIPITSVMSKVAFRRDTIIQEGKAVQRTSNLGSLQNLTGHKAQ</sequence>
<comment type="caution">
    <text evidence="1">The sequence shown here is derived from an EMBL/GenBank/DDBJ whole genome shotgun (WGS) entry which is preliminary data.</text>
</comment>
<proteinExistence type="predicted"/>
<evidence type="ECO:0000313" key="2">
    <source>
        <dbReference type="Proteomes" id="UP000092177"/>
    </source>
</evidence>
<dbReference type="RefSeq" id="XP_018152162.1">
    <property type="nucleotide sequence ID" value="XM_018307745.1"/>
</dbReference>
<dbReference type="KEGG" id="chig:CH63R_12771"/>
<reference evidence="2" key="1">
    <citation type="journal article" date="2017" name="BMC Genomics">
        <title>Gapless genome assembly of Colletotrichum higginsianum reveals chromosome structure and association of transposable elements with secondary metabolite gene clusters.</title>
        <authorList>
            <person name="Dallery J.-F."/>
            <person name="Lapalu N."/>
            <person name="Zampounis A."/>
            <person name="Pigne S."/>
            <person name="Luyten I."/>
            <person name="Amselem J."/>
            <person name="Wittenberg A.H.J."/>
            <person name="Zhou S."/>
            <person name="de Queiroz M.V."/>
            <person name="Robin G.P."/>
            <person name="Auger A."/>
            <person name="Hainaut M."/>
            <person name="Henrissat B."/>
            <person name="Kim K.-T."/>
            <person name="Lee Y.-H."/>
            <person name="Lespinet O."/>
            <person name="Schwartz D.C."/>
            <person name="Thon M.R."/>
            <person name="O'Connell R.J."/>
        </authorList>
    </citation>
    <scope>NUCLEOTIDE SEQUENCE [LARGE SCALE GENOMIC DNA]</scope>
    <source>
        <strain evidence="2">IMI 349063</strain>
    </source>
</reference>
<dbReference type="Proteomes" id="UP000092177">
    <property type="component" value="Chromosome 9"/>
</dbReference>
<dbReference type="EMBL" id="LTAN01000009">
    <property type="protein sequence ID" value="OBR03644.1"/>
    <property type="molecule type" value="Genomic_DNA"/>
</dbReference>
<name>A0A1B7XV77_COLHI</name>
<gene>
    <name evidence="1" type="ORF">CH63R_12771</name>
</gene>
<protein>
    <submittedName>
        <fullName evidence="1">Integral membrane protein</fullName>
    </submittedName>
</protein>
<dbReference type="AlphaFoldDB" id="A0A1B7XV77"/>
<dbReference type="GeneID" id="28871852"/>
<dbReference type="VEuPathDB" id="FungiDB:CH63R_12771"/>
<evidence type="ECO:0000313" key="1">
    <source>
        <dbReference type="EMBL" id="OBR03644.1"/>
    </source>
</evidence>